<dbReference type="InterPro" id="IPR019204">
    <property type="entry name" value="DUF2070_membrane"/>
</dbReference>
<organism evidence="3 4">
    <name type="scientific">Marine Group III euryarchaeote CG-Bathy1</name>
    <dbReference type="NCBI Taxonomy" id="1889001"/>
    <lineage>
        <taxon>Archaea</taxon>
        <taxon>Methanobacteriati</taxon>
        <taxon>Thermoplasmatota</taxon>
        <taxon>Thermoplasmata</taxon>
        <taxon>Candidatus Thermoprofundales</taxon>
    </lineage>
</organism>
<name>A0A1J5TH14_9ARCH</name>
<evidence type="ECO:0000313" key="4">
    <source>
        <dbReference type="Proteomes" id="UP000183815"/>
    </source>
</evidence>
<reference evidence="3 4" key="1">
    <citation type="submission" date="2016-08" db="EMBL/GenBank/DDBJ databases">
        <title>New Insights into Marine Group III Euryarchaeota, from dark to light.</title>
        <authorList>
            <person name="Haro-Moreno J.M."/>
            <person name="Rodriguez-Valera F."/>
            <person name="Lopez-Garcia P."/>
            <person name="Moreira D."/>
            <person name="Martin-Cuadrado A.B."/>
        </authorList>
    </citation>
    <scope>NUCLEOTIDE SEQUENCE [LARGE SCALE GENOMIC DNA]</scope>
    <source>
        <strain evidence="3">CG-Bathy1</strain>
    </source>
</reference>
<sequence length="593" mass="65597">MTENNNSKELTDAPGRLSSFLVHTPSTTFSFLLLISTSLVLFLFLCEYFPYTFSLDVNSFILTISSFLLPAILFSYLVSFSADKWNGRYPLRYGFQANSVAFFLVSLSMFVNSFFSNDVLGLFFGFGIISSIWYLTLRTHGNTPEWISFLFAFTASFSIISSLFFFVMYHSSLTDALQYPHFLFYGSVSALSFTFASFLYLYLVDYPYKQAIGASGLRHAAAYIEFFSTGNGERLMKALSEISESVSIRSSWVCIRNSEKPLAFFAIPGIHPGPVGDFGGSNLPVKIESFLPGLSFAFHGASFNDHNPIYSKDIDRIGKAMAEASNKANYASKSFSLNHAGTKPNCYSMGVNDALLLFYEPEKSDDVAPDLATIIENQNSDDNLTKIFVDLHTQEIGKHIGTPLYGGTPESTILEQASIKSWNETLKSSHSSFKAGVDSLDCEDLDLGIGPCGLRTIVFEIGGQTTAILLWDSNGFSKNLRNKLKRELGNVVDNLILSTTDNHFVNKKPGGENPLHYSKDLVLNASTSIKNALSDLDYAEASSGKITTDDVDILGHGKQNSITNAVNTTIQIARYSWLPIYGSAFMFYLQFLP</sequence>
<proteinExistence type="predicted"/>
<feature type="transmembrane region" description="Helical" evidence="1">
    <location>
        <begin position="91"/>
        <end position="113"/>
    </location>
</feature>
<keyword evidence="1" id="KW-1133">Transmembrane helix</keyword>
<feature type="transmembrane region" description="Helical" evidence="1">
    <location>
        <begin position="182"/>
        <end position="203"/>
    </location>
</feature>
<dbReference type="AlphaFoldDB" id="A0A1J5TH14"/>
<feature type="transmembrane region" description="Helical" evidence="1">
    <location>
        <begin position="20"/>
        <end position="45"/>
    </location>
</feature>
<protein>
    <recommendedName>
        <fullName evidence="2">DUF2070 domain-containing protein</fullName>
    </recommendedName>
</protein>
<dbReference type="Pfam" id="PF09843">
    <property type="entry name" value="DUF2070"/>
    <property type="match status" value="1"/>
</dbReference>
<evidence type="ECO:0000256" key="1">
    <source>
        <dbReference type="SAM" id="Phobius"/>
    </source>
</evidence>
<evidence type="ECO:0000313" key="3">
    <source>
        <dbReference type="EMBL" id="OIR20265.1"/>
    </source>
</evidence>
<feature type="transmembrane region" description="Helical" evidence="1">
    <location>
        <begin position="57"/>
        <end position="79"/>
    </location>
</feature>
<feature type="transmembrane region" description="Helical" evidence="1">
    <location>
        <begin position="149"/>
        <end position="170"/>
    </location>
</feature>
<dbReference type="EMBL" id="MIYU01000001">
    <property type="protein sequence ID" value="OIR20265.1"/>
    <property type="molecule type" value="Genomic_DNA"/>
</dbReference>
<dbReference type="Proteomes" id="UP000183815">
    <property type="component" value="Unassembled WGS sequence"/>
</dbReference>
<keyword evidence="1" id="KW-0472">Membrane</keyword>
<evidence type="ECO:0000259" key="2">
    <source>
        <dbReference type="Pfam" id="PF09843"/>
    </source>
</evidence>
<gene>
    <name evidence="3" type="ORF">BEU04_00170</name>
</gene>
<feature type="domain" description="DUF2070" evidence="2">
    <location>
        <begin position="16"/>
        <end position="585"/>
    </location>
</feature>
<accession>A0A1J5TH14</accession>
<keyword evidence="1" id="KW-0812">Transmembrane</keyword>
<feature type="transmembrane region" description="Helical" evidence="1">
    <location>
        <begin position="119"/>
        <end position="137"/>
    </location>
</feature>
<comment type="caution">
    <text evidence="3">The sequence shown here is derived from an EMBL/GenBank/DDBJ whole genome shotgun (WGS) entry which is preliminary data.</text>
</comment>